<dbReference type="HAMAP" id="MF_00074">
    <property type="entry name" value="16SrRNA_methyltr_G"/>
    <property type="match status" value="1"/>
</dbReference>
<comment type="function">
    <text evidence="6">Specifically methylates the N7 position of a guanine in 16S rRNA.</text>
</comment>
<keyword evidence="1 6" id="KW-0963">Cytoplasm</keyword>
<dbReference type="GO" id="GO:0070043">
    <property type="term" value="F:rRNA (guanine-N7-)-methyltransferase activity"/>
    <property type="evidence" value="ECO:0007669"/>
    <property type="project" value="UniProtKB-UniRule"/>
</dbReference>
<name>A0A6P2BXZ9_9ACTN</name>
<protein>
    <recommendedName>
        <fullName evidence="6">Ribosomal RNA small subunit methyltransferase G</fullName>
        <ecNumber evidence="6">2.1.1.-</ecNumber>
    </recommendedName>
    <alternativeName>
        <fullName evidence="6">16S rRNA 7-methylguanosine methyltransferase</fullName>
        <shortName evidence="6">16S rRNA m7G methyltransferase</shortName>
    </alternativeName>
</protein>
<dbReference type="OrthoDB" id="9808773at2"/>
<sequence length="209" mass="22123">MARRYAELLATDGVTRGLIGPRETERLWERHLLNCAVVAELLPERGSLVDIGSGAGLPGVVLALLRPSLEVTLLEPLLRRSVFLEECVAELGLANTTVLRARAEEKAAARIKADVATARAVAPLGRLAGWAAPLLRPGGQLIAIKGQSAADELAAARPVLSRLGVRSAEVLQAGRGRVVSATTVIRVVMEAHGGREERASAQRSRRGVA</sequence>
<dbReference type="RefSeq" id="WP_145859104.1">
    <property type="nucleotide sequence ID" value="NZ_RPFW01000006.1"/>
</dbReference>
<organism evidence="7 8">
    <name type="scientific">Trebonia kvetii</name>
    <dbReference type="NCBI Taxonomy" id="2480626"/>
    <lineage>
        <taxon>Bacteria</taxon>
        <taxon>Bacillati</taxon>
        <taxon>Actinomycetota</taxon>
        <taxon>Actinomycetes</taxon>
        <taxon>Streptosporangiales</taxon>
        <taxon>Treboniaceae</taxon>
        <taxon>Trebonia</taxon>
    </lineage>
</organism>
<evidence type="ECO:0000256" key="6">
    <source>
        <dbReference type="HAMAP-Rule" id="MF_00074"/>
    </source>
</evidence>
<dbReference type="InterPro" id="IPR003682">
    <property type="entry name" value="rRNA_ssu_MeTfrase_G"/>
</dbReference>
<comment type="caution">
    <text evidence="7">The sequence shown here is derived from an EMBL/GenBank/DDBJ whole genome shotgun (WGS) entry which is preliminary data.</text>
</comment>
<feature type="binding site" evidence="6">
    <location>
        <position position="119"/>
    </location>
    <ligand>
        <name>S-adenosyl-L-methionine</name>
        <dbReference type="ChEBI" id="CHEBI:59789"/>
    </ligand>
</feature>
<evidence type="ECO:0000256" key="2">
    <source>
        <dbReference type="ARBA" id="ARBA00022552"/>
    </source>
</evidence>
<dbReference type="NCBIfam" id="TIGR00138">
    <property type="entry name" value="rsmG_gidB"/>
    <property type="match status" value="1"/>
</dbReference>
<keyword evidence="8" id="KW-1185">Reference proteome</keyword>
<dbReference type="EMBL" id="RPFW01000006">
    <property type="protein sequence ID" value="TVZ02063.1"/>
    <property type="molecule type" value="Genomic_DNA"/>
</dbReference>
<dbReference type="PANTHER" id="PTHR31760">
    <property type="entry name" value="S-ADENOSYL-L-METHIONINE-DEPENDENT METHYLTRANSFERASES SUPERFAMILY PROTEIN"/>
    <property type="match status" value="1"/>
</dbReference>
<evidence type="ECO:0000313" key="7">
    <source>
        <dbReference type="EMBL" id="TVZ02063.1"/>
    </source>
</evidence>
<feature type="binding site" evidence="6">
    <location>
        <position position="52"/>
    </location>
    <ligand>
        <name>S-adenosyl-L-methionine</name>
        <dbReference type="ChEBI" id="CHEBI:59789"/>
    </ligand>
</feature>
<gene>
    <name evidence="6 7" type="primary">rsmG</name>
    <name evidence="7" type="ORF">EAS64_30160</name>
</gene>
<dbReference type="EC" id="2.1.1.-" evidence="6"/>
<dbReference type="InterPro" id="IPR029063">
    <property type="entry name" value="SAM-dependent_MTases_sf"/>
</dbReference>
<dbReference type="Gene3D" id="3.40.50.150">
    <property type="entry name" value="Vaccinia Virus protein VP39"/>
    <property type="match status" value="1"/>
</dbReference>
<keyword evidence="5 6" id="KW-0949">S-adenosyl-L-methionine</keyword>
<dbReference type="AlphaFoldDB" id="A0A6P2BXZ9"/>
<dbReference type="Proteomes" id="UP000460272">
    <property type="component" value="Unassembled WGS sequence"/>
</dbReference>
<reference evidence="7 8" key="1">
    <citation type="submission" date="2018-11" db="EMBL/GenBank/DDBJ databases">
        <title>Trebonia kvetii gen.nov., sp.nov., a novel acidophilic actinobacterium, and proposal of the new actinobacterial family Treboniaceae fam. nov.</title>
        <authorList>
            <person name="Rapoport D."/>
            <person name="Sagova-Mareckova M."/>
            <person name="Sedlacek I."/>
            <person name="Provaznik J."/>
            <person name="Kralova S."/>
            <person name="Pavlinic D."/>
            <person name="Benes V."/>
            <person name="Kopecky J."/>
        </authorList>
    </citation>
    <scope>NUCLEOTIDE SEQUENCE [LARGE SCALE GENOMIC DNA]</scope>
    <source>
        <strain evidence="7 8">15Tr583</strain>
    </source>
</reference>
<evidence type="ECO:0000256" key="3">
    <source>
        <dbReference type="ARBA" id="ARBA00022603"/>
    </source>
</evidence>
<dbReference type="PANTHER" id="PTHR31760:SF0">
    <property type="entry name" value="S-ADENOSYL-L-METHIONINE-DEPENDENT METHYLTRANSFERASES SUPERFAMILY PROTEIN"/>
    <property type="match status" value="1"/>
</dbReference>
<keyword evidence="4 6" id="KW-0808">Transferase</keyword>
<proteinExistence type="inferred from homology"/>
<comment type="similarity">
    <text evidence="6">Belongs to the methyltransferase superfamily. RNA methyltransferase RsmG family.</text>
</comment>
<feature type="binding site" evidence="6">
    <location>
        <position position="57"/>
    </location>
    <ligand>
        <name>S-adenosyl-L-methionine</name>
        <dbReference type="ChEBI" id="CHEBI:59789"/>
    </ligand>
</feature>
<dbReference type="Pfam" id="PF02527">
    <property type="entry name" value="GidB"/>
    <property type="match status" value="1"/>
</dbReference>
<evidence type="ECO:0000256" key="1">
    <source>
        <dbReference type="ARBA" id="ARBA00022490"/>
    </source>
</evidence>
<evidence type="ECO:0000256" key="4">
    <source>
        <dbReference type="ARBA" id="ARBA00022679"/>
    </source>
</evidence>
<comment type="subcellular location">
    <subcellularLocation>
        <location evidence="6">Cytoplasm</location>
    </subcellularLocation>
</comment>
<keyword evidence="3 6" id="KW-0489">Methyltransferase</keyword>
<evidence type="ECO:0000256" key="5">
    <source>
        <dbReference type="ARBA" id="ARBA00022691"/>
    </source>
</evidence>
<keyword evidence="2 6" id="KW-0698">rRNA processing</keyword>
<comment type="caution">
    <text evidence="6">Lacks conserved residue(s) required for the propagation of feature annotation.</text>
</comment>
<feature type="binding site" evidence="6">
    <location>
        <begin position="103"/>
        <end position="104"/>
    </location>
    <ligand>
        <name>S-adenosyl-L-methionine</name>
        <dbReference type="ChEBI" id="CHEBI:59789"/>
    </ligand>
</feature>
<accession>A0A6P2BXZ9</accession>
<evidence type="ECO:0000313" key="8">
    <source>
        <dbReference type="Proteomes" id="UP000460272"/>
    </source>
</evidence>
<dbReference type="GO" id="GO:0005829">
    <property type="term" value="C:cytosol"/>
    <property type="evidence" value="ECO:0007669"/>
    <property type="project" value="TreeGrafter"/>
</dbReference>
<dbReference type="SUPFAM" id="SSF53335">
    <property type="entry name" value="S-adenosyl-L-methionine-dependent methyltransferases"/>
    <property type="match status" value="1"/>
</dbReference>